<dbReference type="PRINTS" id="PR00237">
    <property type="entry name" value="GPCRRHODOPSN"/>
</dbReference>
<comment type="subcellular location">
    <subcellularLocation>
        <location evidence="1">Membrane</location>
        <topology evidence="1">Multi-pass membrane protein</topology>
    </subcellularLocation>
</comment>
<evidence type="ECO:0000256" key="3">
    <source>
        <dbReference type="ARBA" id="ARBA00022692"/>
    </source>
</evidence>
<evidence type="ECO:0000256" key="5">
    <source>
        <dbReference type="ARBA" id="ARBA00023040"/>
    </source>
</evidence>
<evidence type="ECO:0000256" key="9">
    <source>
        <dbReference type="RuleBase" id="RU000688"/>
    </source>
</evidence>
<feature type="transmembrane region" description="Helical" evidence="11">
    <location>
        <begin position="139"/>
        <end position="159"/>
    </location>
</feature>
<feature type="transmembrane region" description="Helical" evidence="11">
    <location>
        <begin position="188"/>
        <end position="210"/>
    </location>
</feature>
<feature type="region of interest" description="Disordered" evidence="10">
    <location>
        <begin position="388"/>
        <end position="409"/>
    </location>
</feature>
<keyword evidence="14" id="KW-1185">Reference proteome</keyword>
<reference evidence="13 14" key="1">
    <citation type="submission" date="2018-04" db="EMBL/GenBank/DDBJ databases">
        <authorList>
            <person name="Zhang X."/>
            <person name="Yuan J."/>
            <person name="Li F."/>
            <person name="Xiang J."/>
        </authorList>
    </citation>
    <scope>NUCLEOTIDE SEQUENCE [LARGE SCALE GENOMIC DNA]</scope>
    <source>
        <tissue evidence="13">Muscle</tissue>
    </source>
</reference>
<dbReference type="InterPro" id="IPR000276">
    <property type="entry name" value="GPCR_Rhodpsn"/>
</dbReference>
<evidence type="ECO:0000256" key="4">
    <source>
        <dbReference type="ARBA" id="ARBA00022989"/>
    </source>
</evidence>
<dbReference type="EMBL" id="QCYY01000659">
    <property type="protein sequence ID" value="ROT83639.1"/>
    <property type="molecule type" value="Genomic_DNA"/>
</dbReference>
<sequence>MSNQTSPSNLTLEDDLDDLGLETTSPDDFGGSMEEKLAAWRERYTKLLRDLATNPEAADALGFNASVYGVLPPPPDPPFLVPRVLLDDWPFGGFMCSVVPFVQATSVYVSAFTMVAIALDRYQVIVHPLKPRLGAFHGAVIIVVVWLLAALVSLPYAIYSEVVEVVTYRKLTRCQARYPHPALEFRQWLTLATFLTQYALPLSITAVAYVGVTRRVWWRAVVGAATKEQLSVQLRAKKKTVKMLLVVVVLFALCWLPLNTYHLVADFGGSLGPFRHSSSVFFLCHWFAMSNVCYNPFIYCWLNDHFRSGARTLLRCVARRVCRLPLSDDDEETPGVSARRPRDSVSWSSSALTGGSVRRKVPSAVRCLPPQSSDVHVALDALLVSPATPHSGSGGGLRRAQRTTNTRGVARQNFLRPNTPTVTMASTVRPGIVGPMVSCTHGGLAAGGGASMPRVEVDTAPRLFSFKCPSFPKPFRKVKTIDALDAVANEHEVIPGRKRRKLQNNETNAGRGSHEGGADEVDIVYVEFDRLAQNPRLRPIPEESPKSASPQSLGRHFRSLSDPERKSPPVRSSNARSLFLQSASNNSDSSVQTLHADVPTAGESGETPDEKEQRLPPTSETSNRSTKEKTKSTSFTRNILRNIRDSIAASLARSLPFLRTSQTSSSIQTTETSQDASDLPSAPNVCWAEDEATSLRPFSSSSSTDLSLPTEQKDEFTLPNAILDEGNASRVPAKFPVQDAEVLLPFDDETVAADPAMPIRRPLLDSRDLLAISAAEDGGFSNSQKQSAIVNWSVSPRSLHTHRTDNYDTFECDSPDDSSTQVKEINFQGSLDSISSLQERPTHPEVPSAGEPRPGPAALPRPPFSASSSPGLLPTRRPPVISYLPRLPGDPTASWHSASPSCAPRSPDEASPS</sequence>
<feature type="region of interest" description="Disordered" evidence="10">
    <location>
        <begin position="660"/>
        <end position="681"/>
    </location>
</feature>
<dbReference type="SUPFAM" id="SSF81321">
    <property type="entry name" value="Family A G protein-coupled receptor-like"/>
    <property type="match status" value="1"/>
</dbReference>
<dbReference type="InterPro" id="IPR017452">
    <property type="entry name" value="GPCR_Rhodpsn_7TM"/>
</dbReference>
<feature type="region of interest" description="Disordered" evidence="10">
    <location>
        <begin position="497"/>
        <end position="518"/>
    </location>
</feature>
<gene>
    <name evidence="13" type="ORF">C7M84_023172</name>
</gene>
<keyword evidence="6 11" id="KW-0472">Membrane</keyword>
<dbReference type="PRINTS" id="PR01012">
    <property type="entry name" value="NRPEPTIDEYR"/>
</dbReference>
<dbReference type="InterPro" id="IPR000611">
    <property type="entry name" value="NPY_rcpt"/>
</dbReference>
<comment type="caution">
    <text evidence="13">The sequence shown here is derived from an EMBL/GenBank/DDBJ whole genome shotgun (WGS) entry which is preliminary data.</text>
</comment>
<feature type="transmembrane region" description="Helical" evidence="11">
    <location>
        <begin position="91"/>
        <end position="119"/>
    </location>
</feature>
<keyword evidence="3 9" id="KW-0812">Transmembrane</keyword>
<feature type="region of interest" description="Disordered" evidence="10">
    <location>
        <begin position="535"/>
        <end position="575"/>
    </location>
</feature>
<dbReference type="GO" id="GO:0005886">
    <property type="term" value="C:plasma membrane"/>
    <property type="evidence" value="ECO:0007669"/>
    <property type="project" value="TreeGrafter"/>
</dbReference>
<evidence type="ECO:0000256" key="7">
    <source>
        <dbReference type="ARBA" id="ARBA00023170"/>
    </source>
</evidence>
<dbReference type="PROSITE" id="PS50262">
    <property type="entry name" value="G_PROTEIN_RECEP_F1_2"/>
    <property type="match status" value="1"/>
</dbReference>
<dbReference type="PROSITE" id="PS00237">
    <property type="entry name" value="G_PROTEIN_RECEP_F1_1"/>
    <property type="match status" value="1"/>
</dbReference>
<feature type="region of interest" description="Disordered" evidence="10">
    <location>
        <begin position="599"/>
        <end position="637"/>
    </location>
</feature>
<dbReference type="PANTHER" id="PTHR24235">
    <property type="entry name" value="NEUROPEPTIDE Y RECEPTOR"/>
    <property type="match status" value="1"/>
</dbReference>
<comment type="similarity">
    <text evidence="2 9">Belongs to the G-protein coupled receptor 1 family.</text>
</comment>
<evidence type="ECO:0000313" key="14">
    <source>
        <dbReference type="Proteomes" id="UP000283509"/>
    </source>
</evidence>
<evidence type="ECO:0000256" key="1">
    <source>
        <dbReference type="ARBA" id="ARBA00004141"/>
    </source>
</evidence>
<reference evidence="13 14" key="2">
    <citation type="submission" date="2019-01" db="EMBL/GenBank/DDBJ databases">
        <title>The decoding of complex shrimp genome reveals the adaptation for benthos swimmer, frequently molting mechanism and breeding impact on genome.</title>
        <authorList>
            <person name="Sun Y."/>
            <person name="Gao Y."/>
            <person name="Yu Y."/>
        </authorList>
    </citation>
    <scope>NUCLEOTIDE SEQUENCE [LARGE SCALE GENOMIC DNA]</scope>
    <source>
        <tissue evidence="13">Muscle</tissue>
    </source>
</reference>
<dbReference type="GO" id="GO:0042923">
    <property type="term" value="F:neuropeptide binding"/>
    <property type="evidence" value="ECO:0007669"/>
    <property type="project" value="TreeGrafter"/>
</dbReference>
<feature type="region of interest" description="Disordered" evidence="10">
    <location>
        <begin position="329"/>
        <end position="351"/>
    </location>
</feature>
<feature type="compositionally biased region" description="Pro residues" evidence="10">
    <location>
        <begin position="853"/>
        <end position="863"/>
    </location>
</feature>
<feature type="compositionally biased region" description="Low complexity" evidence="10">
    <location>
        <begin position="660"/>
        <end position="674"/>
    </location>
</feature>
<evidence type="ECO:0000256" key="11">
    <source>
        <dbReference type="SAM" id="Phobius"/>
    </source>
</evidence>
<keyword evidence="4 11" id="KW-1133">Transmembrane helix</keyword>
<keyword evidence="5 9" id="KW-0297">G-protein coupled receptor</keyword>
<evidence type="ECO:0000256" key="10">
    <source>
        <dbReference type="SAM" id="MobiDB-lite"/>
    </source>
</evidence>
<evidence type="ECO:0000256" key="6">
    <source>
        <dbReference type="ARBA" id="ARBA00023136"/>
    </source>
</evidence>
<keyword evidence="7 9" id="KW-0675">Receptor</keyword>
<name>A0A3R7PEF3_PENVA</name>
<evidence type="ECO:0000313" key="13">
    <source>
        <dbReference type="EMBL" id="ROT83639.1"/>
    </source>
</evidence>
<feature type="region of interest" description="Disordered" evidence="10">
    <location>
        <begin position="833"/>
        <end position="913"/>
    </location>
</feature>
<feature type="region of interest" description="Disordered" evidence="10">
    <location>
        <begin position="1"/>
        <end position="32"/>
    </location>
</feature>
<feature type="domain" description="G-protein coupled receptors family 1 profile" evidence="12">
    <location>
        <begin position="30"/>
        <end position="299"/>
    </location>
</feature>
<dbReference type="Proteomes" id="UP000283509">
    <property type="component" value="Unassembled WGS sequence"/>
</dbReference>
<dbReference type="Pfam" id="PF00001">
    <property type="entry name" value="7tm_1"/>
    <property type="match status" value="1"/>
</dbReference>
<dbReference type="GO" id="GO:0004983">
    <property type="term" value="F:neuropeptide Y receptor activity"/>
    <property type="evidence" value="ECO:0007669"/>
    <property type="project" value="InterPro"/>
</dbReference>
<dbReference type="OrthoDB" id="10037617at2759"/>
<dbReference type="PANTHER" id="PTHR24235:SF29">
    <property type="entry name" value="GH23382P"/>
    <property type="match status" value="1"/>
</dbReference>
<keyword evidence="8 9" id="KW-0807">Transducer</keyword>
<feature type="transmembrane region" description="Helical" evidence="11">
    <location>
        <begin position="240"/>
        <end position="258"/>
    </location>
</feature>
<proteinExistence type="inferred from homology"/>
<accession>A0A3R7PEF3</accession>
<dbReference type="Gene3D" id="1.20.1070.10">
    <property type="entry name" value="Rhodopsin 7-helix transmembrane proteins"/>
    <property type="match status" value="1"/>
</dbReference>
<evidence type="ECO:0000256" key="2">
    <source>
        <dbReference type="ARBA" id="ARBA00010663"/>
    </source>
</evidence>
<dbReference type="GO" id="GO:0043005">
    <property type="term" value="C:neuron projection"/>
    <property type="evidence" value="ECO:0007669"/>
    <property type="project" value="TreeGrafter"/>
</dbReference>
<evidence type="ECO:0000256" key="8">
    <source>
        <dbReference type="ARBA" id="ARBA00023224"/>
    </source>
</evidence>
<organism evidence="13 14">
    <name type="scientific">Penaeus vannamei</name>
    <name type="common">Whiteleg shrimp</name>
    <name type="synonym">Litopenaeus vannamei</name>
    <dbReference type="NCBI Taxonomy" id="6689"/>
    <lineage>
        <taxon>Eukaryota</taxon>
        <taxon>Metazoa</taxon>
        <taxon>Ecdysozoa</taxon>
        <taxon>Arthropoda</taxon>
        <taxon>Crustacea</taxon>
        <taxon>Multicrustacea</taxon>
        <taxon>Malacostraca</taxon>
        <taxon>Eumalacostraca</taxon>
        <taxon>Eucarida</taxon>
        <taxon>Decapoda</taxon>
        <taxon>Dendrobranchiata</taxon>
        <taxon>Penaeoidea</taxon>
        <taxon>Penaeidae</taxon>
        <taxon>Penaeus</taxon>
    </lineage>
</organism>
<dbReference type="AlphaFoldDB" id="A0A3R7PEF3"/>
<evidence type="ECO:0000259" key="12">
    <source>
        <dbReference type="PROSITE" id="PS50262"/>
    </source>
</evidence>
<protein>
    <recommendedName>
        <fullName evidence="12">G-protein coupled receptors family 1 profile domain-containing protein</fullName>
    </recommendedName>
</protein>